<dbReference type="EMBL" id="VXIS01000031">
    <property type="protein sequence ID" value="KAA8911851.1"/>
    <property type="molecule type" value="Genomic_DNA"/>
</dbReference>
<dbReference type="InParanoid" id="A0A5J5F5X0"/>
<dbReference type="PANTHER" id="PTHR23504:SF8">
    <property type="entry name" value="TRANSPORTER, PUTATIVE (AFU_ORTHOLOGUE AFUA_1G03730)-RELATED"/>
    <property type="match status" value="1"/>
</dbReference>
<evidence type="ECO:0000256" key="6">
    <source>
        <dbReference type="SAM" id="MobiDB-lite"/>
    </source>
</evidence>
<evidence type="ECO:0000313" key="9">
    <source>
        <dbReference type="EMBL" id="KAA8911851.1"/>
    </source>
</evidence>
<dbReference type="CDD" id="cd17330">
    <property type="entry name" value="MFS_SLC46_TetA_like"/>
    <property type="match status" value="1"/>
</dbReference>
<feature type="transmembrane region" description="Helical" evidence="7">
    <location>
        <begin position="341"/>
        <end position="364"/>
    </location>
</feature>
<evidence type="ECO:0000256" key="1">
    <source>
        <dbReference type="ARBA" id="ARBA00004141"/>
    </source>
</evidence>
<dbReference type="GO" id="GO:0022857">
    <property type="term" value="F:transmembrane transporter activity"/>
    <property type="evidence" value="ECO:0007669"/>
    <property type="project" value="InterPro"/>
</dbReference>
<reference evidence="9 10" key="1">
    <citation type="submission" date="2019-09" db="EMBL/GenBank/DDBJ databases">
        <title>Draft genome of the ectomycorrhizal ascomycete Sphaerosporella brunnea.</title>
        <authorList>
            <consortium name="DOE Joint Genome Institute"/>
            <person name="Benucci G.M."/>
            <person name="Marozzi G."/>
            <person name="Antonielli L."/>
            <person name="Sanchez S."/>
            <person name="Marco P."/>
            <person name="Wang X."/>
            <person name="Falini L.B."/>
            <person name="Barry K."/>
            <person name="Haridas S."/>
            <person name="Lipzen A."/>
            <person name="Labutti K."/>
            <person name="Grigoriev I.V."/>
            <person name="Murat C."/>
            <person name="Martin F."/>
            <person name="Albertini E."/>
            <person name="Donnini D."/>
            <person name="Bonito G."/>
        </authorList>
    </citation>
    <scope>NUCLEOTIDE SEQUENCE [LARGE SCALE GENOMIC DNA]</scope>
    <source>
        <strain evidence="9 10">Sb_GMNB300</strain>
    </source>
</reference>
<organism evidence="9 10">
    <name type="scientific">Sphaerosporella brunnea</name>
    <dbReference type="NCBI Taxonomy" id="1250544"/>
    <lineage>
        <taxon>Eukaryota</taxon>
        <taxon>Fungi</taxon>
        <taxon>Dikarya</taxon>
        <taxon>Ascomycota</taxon>
        <taxon>Pezizomycotina</taxon>
        <taxon>Pezizomycetes</taxon>
        <taxon>Pezizales</taxon>
        <taxon>Pyronemataceae</taxon>
        <taxon>Sphaerosporella</taxon>
    </lineage>
</organism>
<dbReference type="InterPro" id="IPR011701">
    <property type="entry name" value="MFS"/>
</dbReference>
<feature type="transmembrane region" description="Helical" evidence="7">
    <location>
        <begin position="371"/>
        <end position="391"/>
    </location>
</feature>
<keyword evidence="5 7" id="KW-0472">Membrane</keyword>
<feature type="transmembrane region" description="Helical" evidence="7">
    <location>
        <begin position="433"/>
        <end position="456"/>
    </location>
</feature>
<keyword evidence="10" id="KW-1185">Reference proteome</keyword>
<name>A0A5J5F5X0_9PEZI</name>
<comment type="caution">
    <text evidence="9">The sequence shown here is derived from an EMBL/GenBank/DDBJ whole genome shotgun (WGS) entry which is preliminary data.</text>
</comment>
<dbReference type="Gene3D" id="1.20.1250.20">
    <property type="entry name" value="MFS general substrate transporter like domains"/>
    <property type="match status" value="1"/>
</dbReference>
<evidence type="ECO:0000256" key="7">
    <source>
        <dbReference type="SAM" id="Phobius"/>
    </source>
</evidence>
<dbReference type="FunCoup" id="A0A5J5F5X0">
    <property type="interactions" value="62"/>
</dbReference>
<dbReference type="PROSITE" id="PS50850">
    <property type="entry name" value="MFS"/>
    <property type="match status" value="1"/>
</dbReference>
<protein>
    <submittedName>
        <fullName evidence="9">Major facilitator superfamily domain-containing protein</fullName>
    </submittedName>
</protein>
<dbReference type="Proteomes" id="UP000326924">
    <property type="component" value="Unassembled WGS sequence"/>
</dbReference>
<sequence length="530" mass="57741">MPTSDSSETRFSPYVLKQLFILSLCRFAEPIALTSIFPYLYYMVKSFGVPPEDISYYAGITAASFSLSQFFTGVAWGRLSDQIGRKPVIIIGLLGTLTSLIIFGFSTSLYMAIFARAFSGLVNGNVGILRTMVAEMVPQRKLQPRAFSIMPLVVSSRSSIMGPMIGGFLADPLKNHPEWFHGSRPAFFVKFPFALPNLVCASFFLVGVPIGILFLDETMADLKDRKDPGRELGKKMVACISSRDADKDSDENTSLLPQSATDEEATANVQKKEAPPLRDAFTFQSTMNVIYYAFLALHSITFDQLLPVLLSYPPQDHSEWRLPFKFAGGFGLPSSKVGQIFSVYGICGMILQFFVFPPLTAWLGSRICLRIVAFALPVIYGILPLILLLPSNIQMPAMYILMFFKSLSVTFAFPCSTILLTNSSPSLRVLGTLNGVAVAVAALGRALGPAIGGLLFSQGQKSGYLLFPWLILSAVGFVSAFQMLTITDKGGMGDHGESIKPTEEDMLVEDNNVPATEYGTASAVAGPARK</sequence>
<dbReference type="Pfam" id="PF07690">
    <property type="entry name" value="MFS_1"/>
    <property type="match status" value="1"/>
</dbReference>
<gene>
    <name evidence="9" type="ORF">FN846DRAFT_773611</name>
</gene>
<evidence type="ECO:0000256" key="2">
    <source>
        <dbReference type="ARBA" id="ARBA00022448"/>
    </source>
</evidence>
<feature type="domain" description="Major facilitator superfamily (MFS) profile" evidence="8">
    <location>
        <begin position="18"/>
        <end position="491"/>
    </location>
</feature>
<keyword evidence="2" id="KW-0813">Transport</keyword>
<feature type="transmembrane region" description="Helical" evidence="7">
    <location>
        <begin position="462"/>
        <end position="484"/>
    </location>
</feature>
<dbReference type="InterPro" id="IPR036259">
    <property type="entry name" value="MFS_trans_sf"/>
</dbReference>
<keyword evidence="3 7" id="KW-0812">Transmembrane</keyword>
<dbReference type="GO" id="GO:0016020">
    <property type="term" value="C:membrane"/>
    <property type="evidence" value="ECO:0007669"/>
    <property type="project" value="UniProtKB-SubCell"/>
</dbReference>
<evidence type="ECO:0000259" key="8">
    <source>
        <dbReference type="PROSITE" id="PS50850"/>
    </source>
</evidence>
<keyword evidence="4 7" id="KW-1133">Transmembrane helix</keyword>
<evidence type="ECO:0000256" key="3">
    <source>
        <dbReference type="ARBA" id="ARBA00022692"/>
    </source>
</evidence>
<feature type="transmembrane region" description="Helical" evidence="7">
    <location>
        <begin position="88"/>
        <end position="107"/>
    </location>
</feature>
<evidence type="ECO:0000256" key="4">
    <source>
        <dbReference type="ARBA" id="ARBA00022989"/>
    </source>
</evidence>
<feature type="transmembrane region" description="Helical" evidence="7">
    <location>
        <begin position="397"/>
        <end position="421"/>
    </location>
</feature>
<dbReference type="AlphaFoldDB" id="A0A5J5F5X0"/>
<dbReference type="OrthoDB" id="10262656at2759"/>
<feature type="region of interest" description="Disordered" evidence="6">
    <location>
        <begin position="243"/>
        <end position="273"/>
    </location>
</feature>
<feature type="transmembrane region" description="Helical" evidence="7">
    <location>
        <begin position="20"/>
        <end position="42"/>
    </location>
</feature>
<proteinExistence type="predicted"/>
<feature type="transmembrane region" description="Helical" evidence="7">
    <location>
        <begin position="193"/>
        <end position="215"/>
    </location>
</feature>
<accession>A0A5J5F5X0</accession>
<feature type="transmembrane region" description="Helical" evidence="7">
    <location>
        <begin position="54"/>
        <end position="76"/>
    </location>
</feature>
<evidence type="ECO:0000313" key="10">
    <source>
        <dbReference type="Proteomes" id="UP000326924"/>
    </source>
</evidence>
<dbReference type="SUPFAM" id="SSF103473">
    <property type="entry name" value="MFS general substrate transporter"/>
    <property type="match status" value="1"/>
</dbReference>
<dbReference type="InterPro" id="IPR020846">
    <property type="entry name" value="MFS_dom"/>
</dbReference>
<dbReference type="PANTHER" id="PTHR23504">
    <property type="entry name" value="MAJOR FACILITATOR SUPERFAMILY DOMAIN-CONTAINING PROTEIN 10"/>
    <property type="match status" value="1"/>
</dbReference>
<comment type="subcellular location">
    <subcellularLocation>
        <location evidence="1">Membrane</location>
        <topology evidence="1">Multi-pass membrane protein</topology>
    </subcellularLocation>
</comment>
<evidence type="ECO:0000256" key="5">
    <source>
        <dbReference type="ARBA" id="ARBA00023136"/>
    </source>
</evidence>